<accession>A0A5P1DHZ2</accession>
<name>A0A5P1DHZ2_9PSED</name>
<dbReference type="Proteomes" id="UP000408764">
    <property type="component" value="Unassembled WGS sequence"/>
</dbReference>
<evidence type="ECO:0000256" key="1">
    <source>
        <dbReference type="SAM" id="MobiDB-lite"/>
    </source>
</evidence>
<evidence type="ECO:0000313" key="3">
    <source>
        <dbReference type="EMBL" id="MRJ40074.1"/>
    </source>
</evidence>
<dbReference type="EMBL" id="JAENSR010000008">
    <property type="protein sequence ID" value="MBK3462470.1"/>
    <property type="molecule type" value="Genomic_DNA"/>
</dbReference>
<reference evidence="2 5" key="2">
    <citation type="submission" date="2021-01" db="EMBL/GenBank/DDBJ databases">
        <title>Antibiotic resistance and phylogeny of Pseudomonas spp. isolated over three decades from chicken meat in the Norwegian food chain.</title>
        <authorList>
            <person name="Moen B."/>
        </authorList>
    </citation>
    <scope>NUCLEOTIDE SEQUENCE [LARGE SCALE GENOMIC DNA]</scope>
    <source>
        <strain evidence="2 5">MF6766</strain>
    </source>
</reference>
<dbReference type="AlphaFoldDB" id="A0A5P1DHZ2"/>
<gene>
    <name evidence="3" type="ORF">FRT59_24345</name>
    <name evidence="2" type="ORF">JJD71_25720</name>
</gene>
<evidence type="ECO:0000313" key="4">
    <source>
        <dbReference type="Proteomes" id="UP000408764"/>
    </source>
</evidence>
<feature type="region of interest" description="Disordered" evidence="1">
    <location>
        <begin position="60"/>
        <end position="84"/>
    </location>
</feature>
<feature type="compositionally biased region" description="Polar residues" evidence="1">
    <location>
        <begin position="72"/>
        <end position="81"/>
    </location>
</feature>
<proteinExistence type="predicted"/>
<dbReference type="Proteomes" id="UP000620382">
    <property type="component" value="Unassembled WGS sequence"/>
</dbReference>
<protein>
    <submittedName>
        <fullName evidence="3">Uncharacterized protein</fullName>
    </submittedName>
</protein>
<comment type="caution">
    <text evidence="3">The sequence shown here is derived from an EMBL/GenBank/DDBJ whole genome shotgun (WGS) entry which is preliminary data.</text>
</comment>
<evidence type="ECO:0000313" key="5">
    <source>
        <dbReference type="Proteomes" id="UP000620382"/>
    </source>
</evidence>
<dbReference type="EMBL" id="VOIW01000008">
    <property type="protein sequence ID" value="MRJ40074.1"/>
    <property type="molecule type" value="Genomic_DNA"/>
</dbReference>
<reference evidence="3 4" key="1">
    <citation type="submission" date="2019-08" db="EMBL/GenBank/DDBJ databases">
        <title>Pseudomonas haemolytica sp. nov. isolated from raw milk and skim milk concentrate.</title>
        <authorList>
            <person name="Hofmann K."/>
            <person name="Huptas C."/>
            <person name="Doll E."/>
            <person name="Scherer S."/>
            <person name="Wenning M."/>
        </authorList>
    </citation>
    <scope>NUCLEOTIDE SEQUENCE [LARGE SCALE GENOMIC DNA]</scope>
    <source>
        <strain evidence="3 4">DSM 108987</strain>
    </source>
</reference>
<keyword evidence="5" id="KW-1185">Reference proteome</keyword>
<sequence length="214" mass="23026">MAADRLVKAGVFKTDSSLKTVTRDAFVNASVNGLVSTPLSIGTYAGSVWSGEHIKGSFSANTPLLPPAHQPAPSQQTNGVTAGQDRTGEQDAEIINLRLDNAELKMVFAVNTIQALVEGGEGNALGKHPNWPTEINARLDTIEKQYMAAENNLAAFAEENDFVFKPYKDESAATPKSVTERLSALDKRNDTINKGIGRITAIRMLEVQDNQSIA</sequence>
<organism evidence="3 4">
    <name type="scientific">Pseudomonas haemolytica</name>
    <dbReference type="NCBI Taxonomy" id="2600065"/>
    <lineage>
        <taxon>Bacteria</taxon>
        <taxon>Pseudomonadati</taxon>
        <taxon>Pseudomonadota</taxon>
        <taxon>Gammaproteobacteria</taxon>
        <taxon>Pseudomonadales</taxon>
        <taxon>Pseudomonadaceae</taxon>
        <taxon>Pseudomonas</taxon>
    </lineage>
</organism>
<evidence type="ECO:0000313" key="2">
    <source>
        <dbReference type="EMBL" id="MBK3462470.1"/>
    </source>
</evidence>